<keyword evidence="4" id="KW-1185">Reference proteome</keyword>
<reference evidence="3" key="1">
    <citation type="submission" date="2022-11" db="EMBL/GenBank/DDBJ databases">
        <title>Hoeflea poritis sp. nov., isolated from scleractinian coral Porites lutea.</title>
        <authorList>
            <person name="Zhang G."/>
            <person name="Wei Q."/>
            <person name="Cai L."/>
        </authorList>
    </citation>
    <scope>NUCLEOTIDE SEQUENCE</scope>
    <source>
        <strain evidence="3">E7-10</strain>
    </source>
</reference>
<comment type="similarity">
    <text evidence="1">Belongs to the short-chain dehydrogenases/reductases (SDR) family.</text>
</comment>
<dbReference type="EMBL" id="JAPJZH010000014">
    <property type="protein sequence ID" value="MDA4847633.1"/>
    <property type="molecule type" value="Genomic_DNA"/>
</dbReference>
<evidence type="ECO:0000256" key="1">
    <source>
        <dbReference type="ARBA" id="ARBA00006484"/>
    </source>
</evidence>
<dbReference type="CDD" id="cd05233">
    <property type="entry name" value="SDR_c"/>
    <property type="match status" value="1"/>
</dbReference>
<dbReference type="InterPro" id="IPR002347">
    <property type="entry name" value="SDR_fam"/>
</dbReference>
<dbReference type="RefSeq" id="WP_271091470.1">
    <property type="nucleotide sequence ID" value="NZ_JAPJZH010000014.1"/>
</dbReference>
<organism evidence="3 4">
    <name type="scientific">Hoeflea poritis</name>
    <dbReference type="NCBI Taxonomy" id="2993659"/>
    <lineage>
        <taxon>Bacteria</taxon>
        <taxon>Pseudomonadati</taxon>
        <taxon>Pseudomonadota</taxon>
        <taxon>Alphaproteobacteria</taxon>
        <taxon>Hyphomicrobiales</taxon>
        <taxon>Rhizobiaceae</taxon>
        <taxon>Hoeflea</taxon>
    </lineage>
</organism>
<evidence type="ECO:0000313" key="3">
    <source>
        <dbReference type="EMBL" id="MDA4847633.1"/>
    </source>
</evidence>
<comment type="caution">
    <text evidence="3">The sequence shown here is derived from an EMBL/GenBank/DDBJ whole genome shotgun (WGS) entry which is preliminary data.</text>
</comment>
<name>A0ABT4VSE9_9HYPH</name>
<sequence length="247" mass="26349">MKALVTGAAAGLGAALVQQFLSSGGAVVAIDRDELQGGGRLVPLVADLSDRDSVDALLPRIVEAGPYDFVVHNAGVSATGPFEQIPPQAYRRLLTLNTETPMVMTAELLRSGSLSKGAHVVFISSLSHATGYPGAAVYAASKDALAVYAKSVRAQMKKRGVHVTTVFPGPVRTAHAERHAPAGARADQRMEPKDLAARIIAAARRRKKVLYPGPQARIGHIAGLLAPRLTTRMMRRIIFEKLDRTVY</sequence>
<dbReference type="InterPro" id="IPR020904">
    <property type="entry name" value="Sc_DH/Rdtase_CS"/>
</dbReference>
<dbReference type="Pfam" id="PF00106">
    <property type="entry name" value="adh_short"/>
    <property type="match status" value="1"/>
</dbReference>
<evidence type="ECO:0000256" key="2">
    <source>
        <dbReference type="ARBA" id="ARBA00023002"/>
    </source>
</evidence>
<dbReference type="PANTHER" id="PTHR44196">
    <property type="entry name" value="DEHYDROGENASE/REDUCTASE SDR FAMILY MEMBER 7B"/>
    <property type="match status" value="1"/>
</dbReference>
<dbReference type="Proteomes" id="UP001148313">
    <property type="component" value="Unassembled WGS sequence"/>
</dbReference>
<dbReference type="SUPFAM" id="SSF51735">
    <property type="entry name" value="NAD(P)-binding Rossmann-fold domains"/>
    <property type="match status" value="1"/>
</dbReference>
<dbReference type="Gene3D" id="3.40.50.720">
    <property type="entry name" value="NAD(P)-binding Rossmann-like Domain"/>
    <property type="match status" value="1"/>
</dbReference>
<proteinExistence type="inferred from homology"/>
<accession>A0ABT4VSE9</accession>
<dbReference type="PANTHER" id="PTHR44196:SF1">
    <property type="entry name" value="DEHYDROGENASE_REDUCTASE SDR FAMILY MEMBER 7B"/>
    <property type="match status" value="1"/>
</dbReference>
<evidence type="ECO:0000313" key="4">
    <source>
        <dbReference type="Proteomes" id="UP001148313"/>
    </source>
</evidence>
<dbReference type="PRINTS" id="PR00081">
    <property type="entry name" value="GDHRDH"/>
</dbReference>
<dbReference type="InterPro" id="IPR036291">
    <property type="entry name" value="NAD(P)-bd_dom_sf"/>
</dbReference>
<dbReference type="PROSITE" id="PS00061">
    <property type="entry name" value="ADH_SHORT"/>
    <property type="match status" value="1"/>
</dbReference>
<protein>
    <submittedName>
        <fullName evidence="3">SDR family NAD(P)-dependent oxidoreductase</fullName>
    </submittedName>
</protein>
<keyword evidence="2" id="KW-0560">Oxidoreductase</keyword>
<gene>
    <name evidence="3" type="ORF">OOZ53_19890</name>
</gene>